<name>I4B6P3_TURPD</name>
<dbReference type="GO" id="GO:0035438">
    <property type="term" value="F:cyclic-di-GMP binding"/>
    <property type="evidence" value="ECO:0007669"/>
    <property type="project" value="InterPro"/>
</dbReference>
<proteinExistence type="predicted"/>
<feature type="domain" description="PilZ" evidence="1">
    <location>
        <begin position="8"/>
        <end position="102"/>
    </location>
</feature>
<dbReference type="AlphaFoldDB" id="I4B6P3"/>
<dbReference type="RefSeq" id="WP_014803456.1">
    <property type="nucleotide sequence ID" value="NC_018020.1"/>
</dbReference>
<dbReference type="HOGENOM" id="CLU_2120069_0_0_12"/>
<keyword evidence="3" id="KW-1185">Reference proteome</keyword>
<dbReference type="EMBL" id="CP002959">
    <property type="protein sequence ID" value="AFM12950.1"/>
    <property type="molecule type" value="Genomic_DNA"/>
</dbReference>
<accession>I4B6P3</accession>
<dbReference type="Pfam" id="PF07238">
    <property type="entry name" value="PilZ"/>
    <property type="match status" value="1"/>
</dbReference>
<dbReference type="Proteomes" id="UP000006048">
    <property type="component" value="Chromosome"/>
</dbReference>
<gene>
    <name evidence="2" type="ordered locus">Turpa_2306</name>
</gene>
<dbReference type="KEGG" id="tpx:Turpa_2306"/>
<evidence type="ECO:0000259" key="1">
    <source>
        <dbReference type="Pfam" id="PF07238"/>
    </source>
</evidence>
<dbReference type="InterPro" id="IPR009875">
    <property type="entry name" value="PilZ_domain"/>
</dbReference>
<protein>
    <submittedName>
        <fullName evidence="2">Type IV pilus assembly PilZ</fullName>
    </submittedName>
</protein>
<dbReference type="SUPFAM" id="SSF141371">
    <property type="entry name" value="PilZ domain-like"/>
    <property type="match status" value="1"/>
</dbReference>
<evidence type="ECO:0000313" key="3">
    <source>
        <dbReference type="Proteomes" id="UP000006048"/>
    </source>
</evidence>
<evidence type="ECO:0000313" key="2">
    <source>
        <dbReference type="EMBL" id="AFM12950.1"/>
    </source>
</evidence>
<sequence length="114" mass="12853">MENKKSEQKRQQGRLRVAIDGQYRFAGEPEWQNCTIFDLSPSGMALGGKQSFYAGDKIEVRFVLEKRTVTAELEVTNLIGKKAGGKILKMTDDDRGYVQEILNRELLSGNARLT</sequence>
<dbReference type="Gene3D" id="2.40.10.220">
    <property type="entry name" value="predicted glycosyltransferase like domains"/>
    <property type="match status" value="1"/>
</dbReference>
<reference evidence="2 3" key="1">
    <citation type="submission" date="2012-06" db="EMBL/GenBank/DDBJ databases">
        <title>The complete chromosome of genome of Turneriella parva DSM 21527.</title>
        <authorList>
            <consortium name="US DOE Joint Genome Institute (JGI-PGF)"/>
            <person name="Lucas S."/>
            <person name="Han J."/>
            <person name="Lapidus A."/>
            <person name="Bruce D."/>
            <person name="Goodwin L."/>
            <person name="Pitluck S."/>
            <person name="Peters L."/>
            <person name="Kyrpides N."/>
            <person name="Mavromatis K."/>
            <person name="Ivanova N."/>
            <person name="Mikhailova N."/>
            <person name="Chertkov O."/>
            <person name="Detter J.C."/>
            <person name="Tapia R."/>
            <person name="Han C."/>
            <person name="Land M."/>
            <person name="Hauser L."/>
            <person name="Markowitz V."/>
            <person name="Cheng J.-F."/>
            <person name="Hugenholtz P."/>
            <person name="Woyke T."/>
            <person name="Wu D."/>
            <person name="Gronow S."/>
            <person name="Wellnitz S."/>
            <person name="Brambilla E."/>
            <person name="Klenk H.-P."/>
            <person name="Eisen J.A."/>
        </authorList>
    </citation>
    <scope>NUCLEOTIDE SEQUENCE [LARGE SCALE GENOMIC DNA]</scope>
    <source>
        <strain evidence="3">ATCC BAA-1111 / DSM 21527 / NCTC 11395 / H</strain>
    </source>
</reference>
<organism evidence="2 3">
    <name type="scientific">Turneriella parva (strain ATCC BAA-1111 / DSM 21527 / NCTC 11395 / H)</name>
    <name type="common">Leptospira parva</name>
    <dbReference type="NCBI Taxonomy" id="869212"/>
    <lineage>
        <taxon>Bacteria</taxon>
        <taxon>Pseudomonadati</taxon>
        <taxon>Spirochaetota</taxon>
        <taxon>Spirochaetia</taxon>
        <taxon>Leptospirales</taxon>
        <taxon>Leptospiraceae</taxon>
        <taxon>Turneriella</taxon>
    </lineage>
</organism>
<dbReference type="STRING" id="869212.Turpa_2306"/>